<dbReference type="GO" id="GO:0005675">
    <property type="term" value="C:transcription factor TFIIH holo complex"/>
    <property type="evidence" value="ECO:0007669"/>
    <property type="project" value="TreeGrafter"/>
</dbReference>
<keyword evidence="10" id="KW-1185">Reference proteome</keyword>
<dbReference type="Pfam" id="PF06331">
    <property type="entry name" value="Tfb5"/>
    <property type="match status" value="1"/>
</dbReference>
<accession>A0A0D2U0B7</accession>
<proteinExistence type="inferred from homology"/>
<evidence type="ECO:0000256" key="5">
    <source>
        <dbReference type="ARBA" id="ARBA00023163"/>
    </source>
</evidence>
<dbReference type="Gene3D" id="3.30.70.1220">
    <property type="entry name" value="TFB5-like"/>
    <property type="match status" value="1"/>
</dbReference>
<dbReference type="InParanoid" id="A0A0D2U0B7"/>
<comment type="subcellular location">
    <subcellularLocation>
        <location evidence="1 8">Nucleus</location>
    </subcellularLocation>
</comment>
<organism evidence="9 10">
    <name type="scientific">Capsaspora owczarzaki (strain ATCC 30864)</name>
    <dbReference type="NCBI Taxonomy" id="595528"/>
    <lineage>
        <taxon>Eukaryota</taxon>
        <taxon>Filasterea</taxon>
        <taxon>Capsaspora</taxon>
    </lineage>
</organism>
<keyword evidence="7 8" id="KW-0539">Nucleus</keyword>
<evidence type="ECO:0000256" key="7">
    <source>
        <dbReference type="ARBA" id="ARBA00023242"/>
    </source>
</evidence>
<evidence type="ECO:0000256" key="4">
    <source>
        <dbReference type="ARBA" id="ARBA00023015"/>
    </source>
</evidence>
<dbReference type="RefSeq" id="XP_004365123.1">
    <property type="nucleotide sequence ID" value="XM_004365066.1"/>
</dbReference>
<dbReference type="STRING" id="595528.A0A0D2U0B7"/>
<dbReference type="SMART" id="SM01395">
    <property type="entry name" value="Tbf5"/>
    <property type="match status" value="1"/>
</dbReference>
<sequence>MHVHKGVLIECDAAIKQFLLHLDSQQPSETRFIIADVDETHLFVDPPSLPMLQTKLDEMLDKNNFTPKLENTPAASAAKSS</sequence>
<dbReference type="eggNOG" id="KOG3451">
    <property type="taxonomic scope" value="Eukaryota"/>
</dbReference>
<dbReference type="OrthoDB" id="354at2759"/>
<dbReference type="GO" id="GO:0000439">
    <property type="term" value="C:transcription factor TFIIH core complex"/>
    <property type="evidence" value="ECO:0007669"/>
    <property type="project" value="UniProtKB-UniRule"/>
</dbReference>
<comment type="similarity">
    <text evidence="2 8">Belongs to the TFB5 family.</text>
</comment>
<keyword evidence="6 8" id="KW-0234">DNA repair</keyword>
<dbReference type="InterPro" id="IPR009400">
    <property type="entry name" value="TFIIH_TTDA/Tfb5"/>
</dbReference>
<dbReference type="EMBL" id="KE346360">
    <property type="protein sequence ID" value="KJE88626.1"/>
    <property type="molecule type" value="Genomic_DNA"/>
</dbReference>
<dbReference type="InterPro" id="IPR035935">
    <property type="entry name" value="TFB5-like_sf"/>
</dbReference>
<dbReference type="PANTHER" id="PTHR28580:SF1">
    <property type="entry name" value="GENERAL TRANSCRIPTION FACTOR IIH SUBUNIT 5"/>
    <property type="match status" value="1"/>
</dbReference>
<dbReference type="FunFam" id="3.30.70.1220:FF:000001">
    <property type="entry name" value="General transcription factor IIH subunit 5"/>
    <property type="match status" value="1"/>
</dbReference>
<dbReference type="SUPFAM" id="SSF142897">
    <property type="entry name" value="TFB5-like"/>
    <property type="match status" value="1"/>
</dbReference>
<dbReference type="AlphaFoldDB" id="A0A0D2U0B7"/>
<reference evidence="10" key="1">
    <citation type="submission" date="2011-02" db="EMBL/GenBank/DDBJ databases">
        <title>The Genome Sequence of Capsaspora owczarzaki ATCC 30864.</title>
        <authorList>
            <person name="Russ C."/>
            <person name="Cuomo C."/>
            <person name="Burger G."/>
            <person name="Gray M.W."/>
            <person name="Holland P.W.H."/>
            <person name="King N."/>
            <person name="Lang F.B.F."/>
            <person name="Roger A.J."/>
            <person name="Ruiz-Trillo I."/>
            <person name="Young S.K."/>
            <person name="Zeng Q."/>
            <person name="Gargeya S."/>
            <person name="Alvarado L."/>
            <person name="Berlin A."/>
            <person name="Chapman S.B."/>
            <person name="Chen Z."/>
            <person name="Freedman E."/>
            <person name="Gellesch M."/>
            <person name="Goldberg J."/>
            <person name="Griggs A."/>
            <person name="Gujja S."/>
            <person name="Heilman E."/>
            <person name="Heiman D."/>
            <person name="Howarth C."/>
            <person name="Mehta T."/>
            <person name="Neiman D."/>
            <person name="Pearson M."/>
            <person name="Roberts A."/>
            <person name="Saif S."/>
            <person name="Shea T."/>
            <person name="Shenoy N."/>
            <person name="Sisk P."/>
            <person name="Stolte C."/>
            <person name="Sykes S."/>
            <person name="White J."/>
            <person name="Yandava C."/>
            <person name="Haas B."/>
            <person name="Nusbaum C."/>
            <person name="Birren B."/>
        </authorList>
    </citation>
    <scope>NUCLEOTIDE SEQUENCE</scope>
    <source>
        <strain evidence="10">ATCC 30864</strain>
    </source>
</reference>
<keyword evidence="5 8" id="KW-0804">Transcription</keyword>
<comment type="function">
    <text evidence="8">In NER, TFIIH acts by opening DNA around the lesion to allow the excision of the damaged oligonucleotide and its replacement by a new DNA fragment. In transcription, TFIIH has an essential role in transcription initiation. When the pre-initiation complex (PIC) has been established, TFIIH is required for promoter opening and promoter escape.</text>
</comment>
<keyword evidence="4 8" id="KW-0805">Transcription regulation</keyword>
<evidence type="ECO:0000313" key="9">
    <source>
        <dbReference type="EMBL" id="KJE88626.1"/>
    </source>
</evidence>
<dbReference type="PhylomeDB" id="A0A0D2U0B7"/>
<dbReference type="OMA" id="VKCDPAM"/>
<dbReference type="FunCoup" id="A0A0D2U0B7">
    <property type="interactions" value="57"/>
</dbReference>
<gene>
    <name evidence="9" type="ORF">CAOG_000252</name>
</gene>
<keyword evidence="3 8" id="KW-0227">DNA damage</keyword>
<name>A0A0D2U0B7_CAPO3</name>
<dbReference type="GO" id="GO:0006367">
    <property type="term" value="P:transcription initiation at RNA polymerase II promoter"/>
    <property type="evidence" value="ECO:0007669"/>
    <property type="project" value="UniProtKB-UniRule"/>
</dbReference>
<dbReference type="PANTHER" id="PTHR28580">
    <property type="entry name" value="GENERAL TRANSCRIPTION FACTOR IIH SUBUNIT 5"/>
    <property type="match status" value="1"/>
</dbReference>
<comment type="subunit">
    <text evidence="8">Component of the 7-subunit TFIIH core complex.</text>
</comment>
<evidence type="ECO:0000256" key="6">
    <source>
        <dbReference type="ARBA" id="ARBA00023204"/>
    </source>
</evidence>
<evidence type="ECO:0000256" key="8">
    <source>
        <dbReference type="RuleBase" id="RU368032"/>
    </source>
</evidence>
<evidence type="ECO:0000256" key="1">
    <source>
        <dbReference type="ARBA" id="ARBA00004123"/>
    </source>
</evidence>
<dbReference type="GO" id="GO:0006294">
    <property type="term" value="P:nucleotide-excision repair, preincision complex assembly"/>
    <property type="evidence" value="ECO:0007669"/>
    <property type="project" value="TreeGrafter"/>
</dbReference>
<evidence type="ECO:0000256" key="2">
    <source>
        <dbReference type="ARBA" id="ARBA00007470"/>
    </source>
</evidence>
<dbReference type="Proteomes" id="UP000008743">
    <property type="component" value="Unassembled WGS sequence"/>
</dbReference>
<evidence type="ECO:0000256" key="3">
    <source>
        <dbReference type="ARBA" id="ARBA00022763"/>
    </source>
</evidence>
<evidence type="ECO:0000313" key="10">
    <source>
        <dbReference type="Proteomes" id="UP000008743"/>
    </source>
</evidence>
<protein>
    <recommendedName>
        <fullName evidence="8">General transcription and DNA repair factor IIH subunit TFB5</fullName>
    </recommendedName>
</protein>